<dbReference type="PANTHER" id="PTHR30408">
    <property type="entry name" value="TYPE-1 RESTRICTION ENZYME ECOKI SPECIFICITY PROTEIN"/>
    <property type="match status" value="1"/>
</dbReference>
<dbReference type="Pfam" id="PF01420">
    <property type="entry name" value="Methylase_S"/>
    <property type="match status" value="2"/>
</dbReference>
<evidence type="ECO:0000313" key="6">
    <source>
        <dbReference type="Proteomes" id="UP000287296"/>
    </source>
</evidence>
<dbReference type="InterPro" id="IPR000055">
    <property type="entry name" value="Restrct_endonuc_typeI_TRD"/>
</dbReference>
<dbReference type="Proteomes" id="UP000287296">
    <property type="component" value="Unassembled WGS sequence"/>
</dbReference>
<dbReference type="GO" id="GO:0004519">
    <property type="term" value="F:endonuclease activity"/>
    <property type="evidence" value="ECO:0007669"/>
    <property type="project" value="UniProtKB-KW"/>
</dbReference>
<feature type="domain" description="Type I restriction modification DNA specificity" evidence="4">
    <location>
        <begin position="204"/>
        <end position="376"/>
    </location>
</feature>
<keyword evidence="5" id="KW-0255">Endonuclease</keyword>
<protein>
    <submittedName>
        <fullName evidence="5">Restriction endonuclease subunit S</fullName>
    </submittedName>
</protein>
<evidence type="ECO:0000256" key="2">
    <source>
        <dbReference type="ARBA" id="ARBA00022747"/>
    </source>
</evidence>
<dbReference type="PANTHER" id="PTHR30408:SF12">
    <property type="entry name" value="TYPE I RESTRICTION ENZYME MJAVIII SPECIFICITY SUBUNIT"/>
    <property type="match status" value="1"/>
</dbReference>
<reference evidence="5 6" key="1">
    <citation type="submission" date="2018-12" db="EMBL/GenBank/DDBJ databases">
        <authorList>
            <person name="Sun L."/>
            <person name="Chen Z."/>
        </authorList>
    </citation>
    <scope>NUCLEOTIDE SEQUENCE [LARGE SCALE GENOMIC DNA]</scope>
    <source>
        <strain evidence="5 6">LMG 29736</strain>
    </source>
</reference>
<dbReference type="Gene3D" id="3.90.220.20">
    <property type="entry name" value="DNA methylase specificity domains"/>
    <property type="match status" value="2"/>
</dbReference>
<evidence type="ECO:0000313" key="5">
    <source>
        <dbReference type="EMBL" id="RST61219.1"/>
    </source>
</evidence>
<evidence type="ECO:0000256" key="1">
    <source>
        <dbReference type="ARBA" id="ARBA00010923"/>
    </source>
</evidence>
<dbReference type="InterPro" id="IPR044946">
    <property type="entry name" value="Restrct_endonuc_typeI_TRD_sf"/>
</dbReference>
<dbReference type="InterPro" id="IPR052021">
    <property type="entry name" value="Type-I_RS_S_subunit"/>
</dbReference>
<dbReference type="EMBL" id="QYTW02000002">
    <property type="protein sequence ID" value="RST61219.1"/>
    <property type="molecule type" value="Genomic_DNA"/>
</dbReference>
<dbReference type="GO" id="GO:0003677">
    <property type="term" value="F:DNA binding"/>
    <property type="evidence" value="ECO:0007669"/>
    <property type="project" value="UniProtKB-KW"/>
</dbReference>
<dbReference type="CDD" id="cd17260">
    <property type="entry name" value="RMtype1_S_EcoEI-TRD1-CR1_like"/>
    <property type="match status" value="1"/>
</dbReference>
<evidence type="ECO:0000259" key="4">
    <source>
        <dbReference type="Pfam" id="PF01420"/>
    </source>
</evidence>
<keyword evidence="5" id="KW-0540">Nuclease</keyword>
<comment type="similarity">
    <text evidence="1">Belongs to the type-I restriction system S methylase family.</text>
</comment>
<accession>A0A429XCY5</accession>
<evidence type="ECO:0000256" key="3">
    <source>
        <dbReference type="ARBA" id="ARBA00023125"/>
    </source>
</evidence>
<proteinExistence type="inferred from homology"/>
<comment type="caution">
    <text evidence="5">The sequence shown here is derived from an EMBL/GenBank/DDBJ whole genome shotgun (WGS) entry which is preliminary data.</text>
</comment>
<keyword evidence="5" id="KW-0378">Hydrolase</keyword>
<feature type="domain" description="Type I restriction modification DNA specificity" evidence="4">
    <location>
        <begin position="3"/>
        <end position="185"/>
    </location>
</feature>
<dbReference type="AlphaFoldDB" id="A0A429XCY5"/>
<organism evidence="5 6">
    <name type="scientific">Siminovitchia terrae</name>
    <name type="common">Bacillus terrae</name>
    <dbReference type="NCBI Taxonomy" id="1914933"/>
    <lineage>
        <taxon>Bacteria</taxon>
        <taxon>Bacillati</taxon>
        <taxon>Bacillota</taxon>
        <taxon>Bacilli</taxon>
        <taxon>Bacillales</taxon>
        <taxon>Bacillaceae</taxon>
        <taxon>Siminovitchia</taxon>
    </lineage>
</organism>
<keyword evidence="3" id="KW-0238">DNA-binding</keyword>
<dbReference type="SUPFAM" id="SSF116734">
    <property type="entry name" value="DNA methylase specificity domain"/>
    <property type="match status" value="2"/>
</dbReference>
<dbReference type="RefSeq" id="WP_120114592.1">
    <property type="nucleotide sequence ID" value="NZ_QYTW02000002.1"/>
</dbReference>
<sequence length="399" mass="45772">MPTYKLNDLVQNVINGEWGQEISNANAGVKVIRTTNFSNTGKLDLSKEVVKRAIDINKVEKKKLLPGDIIIEKSGGSPEQPVGRVVFFEEEGLYLCNNFTSILRPNRELVVPKYFLYLMFNLYRTKRVLKFQNKTTGIINLKLDQYLKQTDVSIPSKDAQMRIVEVLDQAFEIINIRQAQINALNELTKNIFIEIDSKYGEESKRKIKDIAKINPAKTIIDKDSDIEVSFVPMNNVSETGELSLKETKKLKEVYSGFTYFEENDILFAKITPCMENGKGCIAKNLINSIGFGSTEFHIIRIESPLTIKWVYQLTMTKTFRKIAEINMTGSAGQKRVPKSFIENYKIKIPNESDLKYFNSVFDQTESLKLKLNQLLEKEKALYNSLLQRAFKGELLRNQF</sequence>
<keyword evidence="2" id="KW-0680">Restriction system</keyword>
<name>A0A429XCY5_SIMTE</name>
<dbReference type="GO" id="GO:0009307">
    <property type="term" value="P:DNA restriction-modification system"/>
    <property type="evidence" value="ECO:0007669"/>
    <property type="project" value="UniProtKB-KW"/>
</dbReference>
<dbReference type="OrthoDB" id="9811611at2"/>
<gene>
    <name evidence="5" type="ORF">D5F11_004015</name>
</gene>